<dbReference type="PANTHER" id="PTHR43690">
    <property type="entry name" value="NARDILYSIN"/>
    <property type="match status" value="1"/>
</dbReference>
<keyword evidence="2" id="KW-0645">Protease</keyword>
<dbReference type="Pfam" id="PF00675">
    <property type="entry name" value="Peptidase_M16"/>
    <property type="match status" value="1"/>
</dbReference>
<proteinExistence type="inferred from homology"/>
<dbReference type="InterPro" id="IPR001431">
    <property type="entry name" value="Pept_M16_Zn_BS"/>
</dbReference>
<organism evidence="8 9">
    <name type="scientific">Rhododendron griersonianum</name>
    <dbReference type="NCBI Taxonomy" id="479676"/>
    <lineage>
        <taxon>Eukaryota</taxon>
        <taxon>Viridiplantae</taxon>
        <taxon>Streptophyta</taxon>
        <taxon>Embryophyta</taxon>
        <taxon>Tracheophyta</taxon>
        <taxon>Spermatophyta</taxon>
        <taxon>Magnoliopsida</taxon>
        <taxon>eudicotyledons</taxon>
        <taxon>Gunneridae</taxon>
        <taxon>Pentapetalae</taxon>
        <taxon>asterids</taxon>
        <taxon>Ericales</taxon>
        <taxon>Ericaceae</taxon>
        <taxon>Ericoideae</taxon>
        <taxon>Rhodoreae</taxon>
        <taxon>Rhododendron</taxon>
    </lineage>
</organism>
<evidence type="ECO:0000256" key="2">
    <source>
        <dbReference type="ARBA" id="ARBA00022670"/>
    </source>
</evidence>
<reference evidence="8" key="1">
    <citation type="submission" date="2020-08" db="EMBL/GenBank/DDBJ databases">
        <title>Plant Genome Project.</title>
        <authorList>
            <person name="Zhang R.-G."/>
        </authorList>
    </citation>
    <scope>NUCLEOTIDE SEQUENCE</scope>
    <source>
        <strain evidence="8">WSP0</strain>
        <tissue evidence="8">Leaf</tissue>
    </source>
</reference>
<dbReference type="PANTHER" id="PTHR43690:SF18">
    <property type="entry name" value="INSULIN-DEGRADING ENZYME-RELATED"/>
    <property type="match status" value="1"/>
</dbReference>
<dbReference type="GO" id="GO:0043171">
    <property type="term" value="P:peptide catabolic process"/>
    <property type="evidence" value="ECO:0007669"/>
    <property type="project" value="TreeGrafter"/>
</dbReference>
<keyword evidence="5" id="KW-0862">Zinc</keyword>
<dbReference type="Proteomes" id="UP000823749">
    <property type="component" value="Chromosome 3"/>
</dbReference>
<gene>
    <name evidence="8" type="ORF">RHGRI_006366</name>
</gene>
<evidence type="ECO:0000313" key="8">
    <source>
        <dbReference type="EMBL" id="KAG5555694.1"/>
    </source>
</evidence>
<evidence type="ECO:0000259" key="7">
    <source>
        <dbReference type="Pfam" id="PF00675"/>
    </source>
</evidence>
<dbReference type="SUPFAM" id="SSF63411">
    <property type="entry name" value="LuxS/MPP-like metallohydrolase"/>
    <property type="match status" value="1"/>
</dbReference>
<dbReference type="InterPro" id="IPR011765">
    <property type="entry name" value="Pept_M16_N"/>
</dbReference>
<keyword evidence="3" id="KW-0479">Metal-binding</keyword>
<dbReference type="PROSITE" id="PS00143">
    <property type="entry name" value="INSULINASE"/>
    <property type="match status" value="1"/>
</dbReference>
<evidence type="ECO:0000256" key="5">
    <source>
        <dbReference type="ARBA" id="ARBA00022833"/>
    </source>
</evidence>
<keyword evidence="9" id="KW-1185">Reference proteome</keyword>
<dbReference type="GO" id="GO:0046872">
    <property type="term" value="F:metal ion binding"/>
    <property type="evidence" value="ECO:0007669"/>
    <property type="project" value="UniProtKB-KW"/>
</dbReference>
<dbReference type="InterPro" id="IPR011249">
    <property type="entry name" value="Metalloenz_LuxS/M16"/>
</dbReference>
<accession>A0AAV6KTV0</accession>
<keyword evidence="4" id="KW-0378">Hydrolase</keyword>
<dbReference type="Gene3D" id="3.30.830.10">
    <property type="entry name" value="Metalloenzyme, LuxS/M16 peptidase-like"/>
    <property type="match status" value="1"/>
</dbReference>
<dbReference type="GO" id="GO:0005829">
    <property type="term" value="C:cytosol"/>
    <property type="evidence" value="ECO:0007669"/>
    <property type="project" value="TreeGrafter"/>
</dbReference>
<dbReference type="AlphaFoldDB" id="A0AAV6KTV0"/>
<dbReference type="GO" id="GO:0004222">
    <property type="term" value="F:metalloendopeptidase activity"/>
    <property type="evidence" value="ECO:0007669"/>
    <property type="project" value="InterPro"/>
</dbReference>
<feature type="domain" description="Peptidase M16 N-terminal" evidence="7">
    <location>
        <begin position="33"/>
        <end position="144"/>
    </location>
</feature>
<sequence length="146" mass="16540">MAVGKEDVVEILKPRTDNREYRRIVLDNFLEALLISDPDTDKCAASMDVRIGSFCDPDGLEGLAHFLEHMLFYASEKFPLEDSYSKYITEHGGSTNAFTSSEHTNYYFDVNVDCFEEALDRFAQFFIKPLMSADATTREIKAVDSG</sequence>
<dbReference type="InterPro" id="IPR050626">
    <property type="entry name" value="Peptidase_M16"/>
</dbReference>
<dbReference type="GO" id="GO:0051603">
    <property type="term" value="P:proteolysis involved in protein catabolic process"/>
    <property type="evidence" value="ECO:0007669"/>
    <property type="project" value="TreeGrafter"/>
</dbReference>
<protein>
    <recommendedName>
        <fullName evidence="7">Peptidase M16 N-terminal domain-containing protein</fullName>
    </recommendedName>
</protein>
<dbReference type="EMBL" id="JACTNZ010000003">
    <property type="protein sequence ID" value="KAG5555694.1"/>
    <property type="molecule type" value="Genomic_DNA"/>
</dbReference>
<keyword evidence="6" id="KW-0482">Metalloprotease</keyword>
<evidence type="ECO:0000256" key="6">
    <source>
        <dbReference type="ARBA" id="ARBA00023049"/>
    </source>
</evidence>
<comment type="caution">
    <text evidence="8">The sequence shown here is derived from an EMBL/GenBank/DDBJ whole genome shotgun (WGS) entry which is preliminary data.</text>
</comment>
<evidence type="ECO:0000256" key="1">
    <source>
        <dbReference type="ARBA" id="ARBA00007261"/>
    </source>
</evidence>
<evidence type="ECO:0000313" key="9">
    <source>
        <dbReference type="Proteomes" id="UP000823749"/>
    </source>
</evidence>
<comment type="similarity">
    <text evidence="1">Belongs to the peptidase M16 family.</text>
</comment>
<evidence type="ECO:0000256" key="4">
    <source>
        <dbReference type="ARBA" id="ARBA00022801"/>
    </source>
</evidence>
<evidence type="ECO:0000256" key="3">
    <source>
        <dbReference type="ARBA" id="ARBA00022723"/>
    </source>
</evidence>
<name>A0AAV6KTV0_9ERIC</name>
<dbReference type="GO" id="GO:0005739">
    <property type="term" value="C:mitochondrion"/>
    <property type="evidence" value="ECO:0007669"/>
    <property type="project" value="TreeGrafter"/>
</dbReference>